<evidence type="ECO:0000256" key="1">
    <source>
        <dbReference type="SAM" id="Phobius"/>
    </source>
</evidence>
<name>A0A166I9N9_NODSP</name>
<sequence>MILNKDLLAFIASIFFSVFMIILIKSLNLPTFVTLSIAIYTSYTLMFFVTLHNYLSKYKKIK</sequence>
<evidence type="ECO:0000313" key="3">
    <source>
        <dbReference type="Proteomes" id="UP000076555"/>
    </source>
</evidence>
<organism evidence="2 3">
    <name type="scientific">Nodularia spumigena CENA596</name>
    <dbReference type="NCBI Taxonomy" id="1819295"/>
    <lineage>
        <taxon>Bacteria</taxon>
        <taxon>Bacillati</taxon>
        <taxon>Cyanobacteriota</taxon>
        <taxon>Cyanophyceae</taxon>
        <taxon>Nostocales</taxon>
        <taxon>Nodulariaceae</taxon>
        <taxon>Nodularia</taxon>
    </lineage>
</organism>
<gene>
    <name evidence="2" type="ORF">A2T98_19530</name>
</gene>
<comment type="caution">
    <text evidence="2">The sequence shown here is derived from an EMBL/GenBank/DDBJ whole genome shotgun (WGS) entry which is preliminary data.</text>
</comment>
<dbReference type="AlphaFoldDB" id="A0A166I9N9"/>
<protein>
    <submittedName>
        <fullName evidence="2">Uncharacterized protein</fullName>
    </submittedName>
</protein>
<accession>A0A166I9N9</accession>
<keyword evidence="1" id="KW-0812">Transmembrane</keyword>
<dbReference type="EMBL" id="LWAJ01000264">
    <property type="protein sequence ID" value="KZL48110.1"/>
    <property type="molecule type" value="Genomic_DNA"/>
</dbReference>
<feature type="transmembrane region" description="Helical" evidence="1">
    <location>
        <begin position="7"/>
        <end position="27"/>
    </location>
</feature>
<evidence type="ECO:0000313" key="2">
    <source>
        <dbReference type="EMBL" id="KZL48110.1"/>
    </source>
</evidence>
<proteinExistence type="predicted"/>
<reference evidence="2 3" key="1">
    <citation type="submission" date="2016-04" db="EMBL/GenBank/DDBJ databases">
        <title>Draft Genome Assembly of the Bloom-forming Cyanobacterium Nodularia spumigena Strain CENA596 in Shrimp Production Ponds.</title>
        <authorList>
            <person name="Popin R.V."/>
            <person name="Rigonato J."/>
            <person name="Abreu V.A."/>
            <person name="Andreote A.P."/>
            <person name="Silveira S.B."/>
            <person name="Odebrecht C."/>
            <person name="Fiore M.F."/>
        </authorList>
    </citation>
    <scope>NUCLEOTIDE SEQUENCE [LARGE SCALE GENOMIC DNA]</scope>
    <source>
        <strain evidence="2 3">CENA596</strain>
    </source>
</reference>
<keyword evidence="1" id="KW-1133">Transmembrane helix</keyword>
<dbReference type="Proteomes" id="UP000076555">
    <property type="component" value="Unassembled WGS sequence"/>
</dbReference>
<keyword evidence="1" id="KW-0472">Membrane</keyword>
<feature type="transmembrane region" description="Helical" evidence="1">
    <location>
        <begin position="33"/>
        <end position="55"/>
    </location>
</feature>